<name>A0A3E1IQ00_GARVA</name>
<dbReference type="InterPro" id="IPR007712">
    <property type="entry name" value="RelE/ParE_toxin"/>
</dbReference>
<dbReference type="Gene3D" id="3.30.2310.20">
    <property type="entry name" value="RelE-like"/>
    <property type="match status" value="1"/>
</dbReference>
<dbReference type="InterPro" id="IPR035093">
    <property type="entry name" value="RelE/ParE_toxin_dom_sf"/>
</dbReference>
<accession>A0A3E1IQ00</accession>
<dbReference type="AlphaFoldDB" id="A0A3E1IQ00"/>
<protein>
    <submittedName>
        <fullName evidence="2">Addiction module toxin RelE</fullName>
    </submittedName>
</protein>
<gene>
    <name evidence="2" type="ORF">AXE76_02280</name>
</gene>
<proteinExistence type="predicted"/>
<sequence length="110" mass="12768">MSSFNILVTQDAETDLKNIRDYIASNISKKTSVRIINLIKSGIERLSLFPQFAPAVKYEPWNSLGVRRIVVKNFLVYYRVVLEENTVYILKVTYGKRNQQTVLEQIDLLD</sequence>
<keyword evidence="3" id="KW-1185">Reference proteome</keyword>
<dbReference type="EMBL" id="LSLH01000001">
    <property type="protein sequence ID" value="RFD75050.1"/>
    <property type="molecule type" value="Genomic_DNA"/>
</dbReference>
<dbReference type="RefSeq" id="WP_116794112.1">
    <property type="nucleotide sequence ID" value="NZ_LSLH01000001.1"/>
</dbReference>
<keyword evidence="1" id="KW-1277">Toxin-antitoxin system</keyword>
<dbReference type="SUPFAM" id="SSF143011">
    <property type="entry name" value="RelE-like"/>
    <property type="match status" value="1"/>
</dbReference>
<comment type="caution">
    <text evidence="2">The sequence shown here is derived from an EMBL/GenBank/DDBJ whole genome shotgun (WGS) entry which is preliminary data.</text>
</comment>
<dbReference type="Pfam" id="PF05016">
    <property type="entry name" value="ParE_toxin"/>
    <property type="match status" value="1"/>
</dbReference>
<dbReference type="Proteomes" id="UP000258888">
    <property type="component" value="Unassembled WGS sequence"/>
</dbReference>
<dbReference type="NCBIfam" id="TIGR02385">
    <property type="entry name" value="RelE_StbE"/>
    <property type="match status" value="1"/>
</dbReference>
<reference evidence="2 3" key="1">
    <citation type="submission" date="2016-02" db="EMBL/GenBank/DDBJ databases">
        <title>Gardnerella vaginalis Subgroups Defined by cpn60 Sequencing and Sialidase Activity in Isolates from Canada, Belgium and Kenya.</title>
        <authorList>
            <person name="Schellenberg J."/>
            <person name="Paramel Jayaprakash T."/>
            <person name="Withana Gamage N."/>
            <person name="Patterson M.H."/>
            <person name="Vaneechoutte M."/>
            <person name="Hill J.E."/>
        </authorList>
    </citation>
    <scope>NUCLEOTIDE SEQUENCE [LARGE SCALE GENOMIC DNA]</scope>
    <source>
        <strain evidence="2 3">N160</strain>
    </source>
</reference>
<evidence type="ECO:0000313" key="3">
    <source>
        <dbReference type="Proteomes" id="UP000258888"/>
    </source>
</evidence>
<organism evidence="2 3">
    <name type="scientific">Gardnerella vaginalis</name>
    <dbReference type="NCBI Taxonomy" id="2702"/>
    <lineage>
        <taxon>Bacteria</taxon>
        <taxon>Bacillati</taxon>
        <taxon>Actinomycetota</taxon>
        <taxon>Actinomycetes</taxon>
        <taxon>Bifidobacteriales</taxon>
        <taxon>Bifidobacteriaceae</taxon>
        <taxon>Gardnerella</taxon>
    </lineage>
</organism>
<evidence type="ECO:0000313" key="2">
    <source>
        <dbReference type="EMBL" id="RFD75050.1"/>
    </source>
</evidence>
<evidence type="ECO:0000256" key="1">
    <source>
        <dbReference type="ARBA" id="ARBA00022649"/>
    </source>
</evidence>